<sequence length="37" mass="4000">MILAFLCRNAAVAFSSTCGTLRDVRIESSNVTSKHSI</sequence>
<accession>A0A0E9SGB1</accession>
<reference evidence="1" key="1">
    <citation type="submission" date="2014-11" db="EMBL/GenBank/DDBJ databases">
        <authorList>
            <person name="Amaro Gonzalez C."/>
        </authorList>
    </citation>
    <scope>NUCLEOTIDE SEQUENCE</scope>
</reference>
<protein>
    <submittedName>
        <fullName evidence="1">Uncharacterized protein</fullName>
    </submittedName>
</protein>
<name>A0A0E9SGB1_ANGAN</name>
<dbReference type="EMBL" id="GBXM01068310">
    <property type="protein sequence ID" value="JAH40267.1"/>
    <property type="molecule type" value="Transcribed_RNA"/>
</dbReference>
<evidence type="ECO:0000313" key="1">
    <source>
        <dbReference type="EMBL" id="JAH40267.1"/>
    </source>
</evidence>
<organism evidence="1">
    <name type="scientific">Anguilla anguilla</name>
    <name type="common">European freshwater eel</name>
    <name type="synonym">Muraena anguilla</name>
    <dbReference type="NCBI Taxonomy" id="7936"/>
    <lineage>
        <taxon>Eukaryota</taxon>
        <taxon>Metazoa</taxon>
        <taxon>Chordata</taxon>
        <taxon>Craniata</taxon>
        <taxon>Vertebrata</taxon>
        <taxon>Euteleostomi</taxon>
        <taxon>Actinopterygii</taxon>
        <taxon>Neopterygii</taxon>
        <taxon>Teleostei</taxon>
        <taxon>Anguilliformes</taxon>
        <taxon>Anguillidae</taxon>
        <taxon>Anguilla</taxon>
    </lineage>
</organism>
<proteinExistence type="predicted"/>
<reference evidence="1" key="2">
    <citation type="journal article" date="2015" name="Fish Shellfish Immunol.">
        <title>Early steps in the European eel (Anguilla anguilla)-Vibrio vulnificus interaction in the gills: Role of the RtxA13 toxin.</title>
        <authorList>
            <person name="Callol A."/>
            <person name="Pajuelo D."/>
            <person name="Ebbesson L."/>
            <person name="Teles M."/>
            <person name="MacKenzie S."/>
            <person name="Amaro C."/>
        </authorList>
    </citation>
    <scope>NUCLEOTIDE SEQUENCE</scope>
</reference>
<dbReference type="AlphaFoldDB" id="A0A0E9SGB1"/>